<evidence type="ECO:0000256" key="3">
    <source>
        <dbReference type="SAM" id="MobiDB-lite"/>
    </source>
</evidence>
<dbReference type="Pfam" id="PF10523">
    <property type="entry name" value="BEN"/>
    <property type="match status" value="2"/>
</dbReference>
<evidence type="ECO:0000259" key="4">
    <source>
        <dbReference type="PROSITE" id="PS51457"/>
    </source>
</evidence>
<feature type="compositionally biased region" description="Acidic residues" evidence="3">
    <location>
        <begin position="39"/>
        <end position="91"/>
    </location>
</feature>
<dbReference type="PANTHER" id="PTHR47305">
    <property type="entry name" value="BEN DOMAIN-CONTAINING PROTEIN 2"/>
    <property type="match status" value="1"/>
</dbReference>
<keyword evidence="6" id="KW-1185">Reference proteome</keyword>
<feature type="compositionally biased region" description="Acidic residues" evidence="3">
    <location>
        <begin position="1"/>
        <end position="14"/>
    </location>
</feature>
<keyword evidence="2" id="KW-0539">Nucleus</keyword>
<dbReference type="RGD" id="15012181">
    <property type="gene designation" value="AABR07037896.1"/>
</dbReference>
<protein>
    <recommendedName>
        <fullName evidence="4">BEN domain-containing protein</fullName>
    </recommendedName>
</protein>
<feature type="domain" description="BEN" evidence="4">
    <location>
        <begin position="625"/>
        <end position="723"/>
    </location>
</feature>
<comment type="subcellular location">
    <subcellularLocation>
        <location evidence="1">Nucleus</location>
    </subcellularLocation>
</comment>
<sequence>MDSDTDESISDDGDVLFSEDFSSEIVEDTSSFEGLTIDSELEDSDDSFEEESLPEIEDDDDDDDDDDGADGDDEDDEDDEDDDEVYEEILPEDLRRHSPSSVASPLTKRRRSSISDTFMQLEELLERTNRQITNIYEAVSRMHEFCGVSQMERCRKCGEPLSPAVQAVEGQDNPDRRVLQPVAEDNREKLVPDTDLDPRDGGAQEINTVTISSNQPAVEAPLVFQKPLDSIPTNEIPDFTEVIIRNNTVMMSNPTSEENQQDSFNPPVYHNFGIPVIPEAVLVNNPETVNYPPSTANTSGHQNLFSSTGPTTAPEIKEVVLVEMPEKTEVVVDGNKQTVYCPALLGNVVPPDAETIAASIASKSVIEKLVLVEMPIDPECIVDGSPEKLNNPIVVQHVQGQDPAAASLVPLAVELLDNEANNAQGINNLLLLENDGGQAMPCCVCIHSGVEEYLGNPRRNIRLPKFHLLTAKNKPTPTYAACYLANVIFSEEILTLSSVTERTSRYIFMDQNKMSAIREYLLTVFPNYDLRERGKDWKDCISAVSFMIESLYTEAEIPANRNVSVPMSTNWCAGINNDAGEGPSQWLQDVRESVRRERVDFEHIPEGNGNAAIHPDQLVFIGDPSRDIHIPYSVLKIAKTHLRPDLAAKYIILHLFPEEVLIESNVYGNMQCGLFALDSNRIDALREFLQDNYPEHDLEETGYHWKLCVTAINSCLQILRQGPRNVTV</sequence>
<reference evidence="5" key="3">
    <citation type="submission" date="2025-09" db="UniProtKB">
        <authorList>
            <consortium name="Ensembl"/>
        </authorList>
    </citation>
    <scope>IDENTIFICATION</scope>
    <source>
        <strain evidence="5">Brown Norway</strain>
    </source>
</reference>
<dbReference type="GeneTree" id="ENSGT00940000163807"/>
<evidence type="ECO:0000256" key="1">
    <source>
        <dbReference type="ARBA" id="ARBA00004123"/>
    </source>
</evidence>
<feature type="region of interest" description="Disordered" evidence="3">
    <location>
        <begin position="1"/>
        <end position="111"/>
    </location>
</feature>
<proteinExistence type="predicted"/>
<dbReference type="PANTHER" id="PTHR47305:SF3">
    <property type="entry name" value="BEN DOMAIN-CONTAINING PROTEIN 2"/>
    <property type="match status" value="1"/>
</dbReference>
<reference evidence="5" key="1">
    <citation type="submission" date="2024-01" db="EMBL/GenBank/DDBJ databases">
        <title>GRCr8: a new rat reference genome assembly contstructed from accurate long reads and long range scaffolding.</title>
        <authorList>
            <person name="Doris P.A."/>
            <person name="Kalbfleisch T."/>
            <person name="Li K."/>
            <person name="Howe K."/>
            <person name="Wood J."/>
        </authorList>
    </citation>
    <scope>NUCLEOTIDE SEQUENCE [LARGE SCALE GENOMIC DNA]</scope>
    <source>
        <strain evidence="5">Brown Norway</strain>
    </source>
</reference>
<dbReference type="Ensembl" id="ENSRNOT00000081910.3">
    <property type="protein sequence ID" value="ENSRNOP00000110977.1"/>
    <property type="gene ID" value="ENSRNOG00000058952.3"/>
</dbReference>
<name>A0ABK0LJC5_RAT</name>
<dbReference type="SMART" id="SM01025">
    <property type="entry name" value="BEN"/>
    <property type="match status" value="2"/>
</dbReference>
<dbReference type="Proteomes" id="UP000002494">
    <property type="component" value="Chromosome X"/>
</dbReference>
<evidence type="ECO:0000313" key="5">
    <source>
        <dbReference type="Ensembl" id="ENSRNOP00000110977.1"/>
    </source>
</evidence>
<accession>A0ABK0LJC5</accession>
<evidence type="ECO:0000256" key="2">
    <source>
        <dbReference type="ARBA" id="ARBA00023242"/>
    </source>
</evidence>
<evidence type="ECO:0000313" key="6">
    <source>
        <dbReference type="Proteomes" id="UP000002494"/>
    </source>
</evidence>
<organism evidence="5 6">
    <name type="scientific">Rattus norvegicus</name>
    <name type="common">Rat</name>
    <dbReference type="NCBI Taxonomy" id="10116"/>
    <lineage>
        <taxon>Eukaryota</taxon>
        <taxon>Metazoa</taxon>
        <taxon>Chordata</taxon>
        <taxon>Craniata</taxon>
        <taxon>Vertebrata</taxon>
        <taxon>Euteleostomi</taxon>
        <taxon>Mammalia</taxon>
        <taxon>Eutheria</taxon>
        <taxon>Euarchontoglires</taxon>
        <taxon>Glires</taxon>
        <taxon>Rodentia</taxon>
        <taxon>Myomorpha</taxon>
        <taxon>Muroidea</taxon>
        <taxon>Muridae</taxon>
        <taxon>Murinae</taxon>
        <taxon>Rattus</taxon>
    </lineage>
</organism>
<dbReference type="InterPro" id="IPR018379">
    <property type="entry name" value="BEN_domain"/>
</dbReference>
<gene>
    <name evidence="5" type="primary">AABR07037896.1</name>
</gene>
<feature type="domain" description="BEN" evidence="4">
    <location>
        <begin position="458"/>
        <end position="554"/>
    </location>
</feature>
<dbReference type="PROSITE" id="PS51457">
    <property type="entry name" value="BEN"/>
    <property type="match status" value="2"/>
</dbReference>
<reference evidence="5" key="2">
    <citation type="submission" date="2025-08" db="UniProtKB">
        <authorList>
            <consortium name="Ensembl"/>
        </authorList>
    </citation>
    <scope>IDENTIFICATION</scope>
    <source>
        <strain evidence="5">Brown Norway</strain>
    </source>
</reference>